<dbReference type="GO" id="GO:0035091">
    <property type="term" value="F:phosphatidylinositol binding"/>
    <property type="evidence" value="ECO:0007669"/>
    <property type="project" value="InterPro"/>
</dbReference>
<gene>
    <name evidence="3" type="ORF">BDK51DRAFT_26310</name>
</gene>
<feature type="compositionally biased region" description="Polar residues" evidence="1">
    <location>
        <begin position="664"/>
        <end position="681"/>
    </location>
</feature>
<dbReference type="Pfam" id="PF00787">
    <property type="entry name" value="PX"/>
    <property type="match status" value="1"/>
</dbReference>
<evidence type="ECO:0000313" key="3">
    <source>
        <dbReference type="EMBL" id="RKO88396.1"/>
    </source>
</evidence>
<dbReference type="Proteomes" id="UP000269721">
    <property type="component" value="Unassembled WGS sequence"/>
</dbReference>
<feature type="region of interest" description="Disordered" evidence="1">
    <location>
        <begin position="641"/>
        <end position="760"/>
    </location>
</feature>
<dbReference type="SUPFAM" id="SSF64268">
    <property type="entry name" value="PX domain"/>
    <property type="match status" value="1"/>
</dbReference>
<evidence type="ECO:0000259" key="2">
    <source>
        <dbReference type="PROSITE" id="PS50195"/>
    </source>
</evidence>
<sequence length="784" mass="83361">MAPSNPSTAVKLAPYLRTAAVTESIPAPPSSADRSPRYRILLVPHLTARKPYAVSRSFADFVALHAALQVHVKATLGSSRALTPPLPLLPKKRSFFTRGKAVLEERRSHSEEFAYSRGTFVGNGNGDSFLSSMSLSRNRRDHFSEDAMSSPYASSASEVTLDEPWLIPVVAKRTSRQLLERQIPQFAAPLPSPSRFAETGTEHPGMDVVRSSFESLASSTSSDQVTRSARAFVAAVLMAQDSVSPLVHDPDLTPELPFDDRSPPRTPSPASQPRTPSPQEPHPYLTIQSPGPLFPLDPAETVAPIVIPPRKSSFGATLPRSSKARMALLQMQQPIDEEPGVVVAGSLDRGRSRRGRSPTERAADSLDPAPQARVALATSPPFDQVPAVPPRRRKFSVPTNLYPDPIQTGPDMSLHQRAVTLDRPRYRPAPLDAPPRTWLDASARSPFEGTWSRELNSGEMNSAPVDRSPPVFTSPMGNDSSAVGDAQESPGTLRRAATFGSRKSPSSPPAGPTESAPSSTLTRRGKIVAEPEAMEPPSDTIVAPWNVGRSDEPSGVGKLVRKLSTRSRGEKDKKDIDAGEASAAVAAEPATRSRSIEMVRSLSRRLRGDAEESQPPPPLPPLAISGPIPLQIASANAAVIGSPPTWSLDGTSPAPASAPLPTLESTSPPVNFTFPSLSRAGTLSRPLPGSESTSPPGNSAFPSLSRGGTLSRVASTSSRPQTPSDLTSPHPFRVATLTRGTSSSPSPRPQTPSDAYPALPPAEEIIATLLATCPTIQELDLAGC</sequence>
<dbReference type="Gene3D" id="3.30.1520.10">
    <property type="entry name" value="Phox-like domain"/>
    <property type="match status" value="1"/>
</dbReference>
<name>A0A4P9WDG9_9FUNG</name>
<feature type="region of interest" description="Disordered" evidence="1">
    <location>
        <begin position="245"/>
        <end position="296"/>
    </location>
</feature>
<feature type="compositionally biased region" description="Low complexity" evidence="1">
    <location>
        <begin position="736"/>
        <end position="745"/>
    </location>
</feature>
<keyword evidence="4" id="KW-1185">Reference proteome</keyword>
<dbReference type="InterPro" id="IPR001683">
    <property type="entry name" value="PX_dom"/>
</dbReference>
<dbReference type="EMBL" id="KZ996747">
    <property type="protein sequence ID" value="RKO88396.1"/>
    <property type="molecule type" value="Genomic_DNA"/>
</dbReference>
<accession>A0A4P9WDG9</accession>
<feature type="compositionally biased region" description="Basic and acidic residues" evidence="1">
    <location>
        <begin position="567"/>
        <end position="577"/>
    </location>
</feature>
<protein>
    <recommendedName>
        <fullName evidence="2">PX domain-containing protein</fullName>
    </recommendedName>
</protein>
<reference evidence="4" key="1">
    <citation type="journal article" date="2018" name="Nat. Microbiol.">
        <title>Leveraging single-cell genomics to expand the fungal tree of life.</title>
        <authorList>
            <person name="Ahrendt S.R."/>
            <person name="Quandt C.A."/>
            <person name="Ciobanu D."/>
            <person name="Clum A."/>
            <person name="Salamov A."/>
            <person name="Andreopoulos B."/>
            <person name="Cheng J.F."/>
            <person name="Woyke T."/>
            <person name="Pelin A."/>
            <person name="Henrissat B."/>
            <person name="Reynolds N.K."/>
            <person name="Benny G.L."/>
            <person name="Smith M.E."/>
            <person name="James T.Y."/>
            <person name="Grigoriev I.V."/>
        </authorList>
    </citation>
    <scope>NUCLEOTIDE SEQUENCE [LARGE SCALE GENOMIC DNA]</scope>
</reference>
<organism evidence="3 4">
    <name type="scientific">Blyttiomyces helicus</name>
    <dbReference type="NCBI Taxonomy" id="388810"/>
    <lineage>
        <taxon>Eukaryota</taxon>
        <taxon>Fungi</taxon>
        <taxon>Fungi incertae sedis</taxon>
        <taxon>Chytridiomycota</taxon>
        <taxon>Chytridiomycota incertae sedis</taxon>
        <taxon>Chytridiomycetes</taxon>
        <taxon>Chytridiomycetes incertae sedis</taxon>
        <taxon>Blyttiomyces</taxon>
    </lineage>
</organism>
<proteinExistence type="predicted"/>
<feature type="non-terminal residue" evidence="3">
    <location>
        <position position="784"/>
    </location>
</feature>
<feature type="region of interest" description="Disordered" evidence="1">
    <location>
        <begin position="346"/>
        <end position="626"/>
    </location>
</feature>
<dbReference type="InterPro" id="IPR036871">
    <property type="entry name" value="PX_dom_sf"/>
</dbReference>
<feature type="compositionally biased region" description="Low complexity" evidence="1">
    <location>
        <begin position="579"/>
        <end position="590"/>
    </location>
</feature>
<dbReference type="AlphaFoldDB" id="A0A4P9WDG9"/>
<evidence type="ECO:0000256" key="1">
    <source>
        <dbReference type="SAM" id="MobiDB-lite"/>
    </source>
</evidence>
<evidence type="ECO:0000313" key="4">
    <source>
        <dbReference type="Proteomes" id="UP000269721"/>
    </source>
</evidence>
<feature type="compositionally biased region" description="Polar residues" evidence="1">
    <location>
        <begin position="690"/>
        <end position="727"/>
    </location>
</feature>
<feature type="domain" description="PX" evidence="2">
    <location>
        <begin position="16"/>
        <end position="150"/>
    </location>
</feature>
<dbReference type="PROSITE" id="PS50195">
    <property type="entry name" value="PX"/>
    <property type="match status" value="1"/>
</dbReference>
<feature type="compositionally biased region" description="Low complexity" evidence="1">
    <location>
        <begin position="651"/>
        <end position="663"/>
    </location>
</feature>